<dbReference type="NCBIfam" id="NF033855">
    <property type="entry name" value="tRNA_MNMC2"/>
    <property type="match status" value="1"/>
</dbReference>
<proteinExistence type="inferred from homology"/>
<dbReference type="InterPro" id="IPR029063">
    <property type="entry name" value="SAM-dependent_MTases_sf"/>
</dbReference>
<dbReference type="EC" id="1.5.-.-" evidence="10"/>
<keyword evidence="5 10" id="KW-0949">S-adenosyl-L-methionine</keyword>
<dbReference type="STRING" id="28094.SAMN06295900_117123"/>
<dbReference type="GO" id="GO:0050660">
    <property type="term" value="F:flavin adenine dinucleotide binding"/>
    <property type="evidence" value="ECO:0007669"/>
    <property type="project" value="UniProtKB-UniRule"/>
</dbReference>
<dbReference type="NCBIfam" id="TIGR03197">
    <property type="entry name" value="MnmC_Cterm"/>
    <property type="match status" value="1"/>
</dbReference>
<dbReference type="GO" id="GO:0004808">
    <property type="term" value="F:tRNA (5-methylaminomethyl-2-thiouridylate)(34)-methyltransferase activity"/>
    <property type="evidence" value="ECO:0007669"/>
    <property type="project" value="UniProtKB-EC"/>
</dbReference>
<comment type="catalytic activity">
    <reaction evidence="10">
        <text>5-aminomethyl-2-thiouridine(34) in tRNA + S-adenosyl-L-methionine = 5-methylaminomethyl-2-thiouridine(34) in tRNA + S-adenosyl-L-homocysteine + H(+)</text>
        <dbReference type="Rhea" id="RHEA:19569"/>
        <dbReference type="Rhea" id="RHEA-COMP:10195"/>
        <dbReference type="Rhea" id="RHEA-COMP:10197"/>
        <dbReference type="ChEBI" id="CHEBI:15378"/>
        <dbReference type="ChEBI" id="CHEBI:57856"/>
        <dbReference type="ChEBI" id="CHEBI:59789"/>
        <dbReference type="ChEBI" id="CHEBI:74454"/>
        <dbReference type="ChEBI" id="CHEBI:74455"/>
        <dbReference type="EC" id="2.1.1.61"/>
    </reaction>
</comment>
<dbReference type="InterPro" id="IPR017610">
    <property type="entry name" value="tRNA_S-uridine_synth_MnmC_C"/>
</dbReference>
<feature type="region of interest" description="FAD-dependent cmnm(5)s(2)U34 oxidoreductase" evidence="10">
    <location>
        <begin position="260"/>
        <end position="655"/>
    </location>
</feature>
<dbReference type="InterPro" id="IPR008471">
    <property type="entry name" value="MnmC-like_methylTransf"/>
</dbReference>
<dbReference type="InterPro" id="IPR047785">
    <property type="entry name" value="tRNA_MNMC2"/>
</dbReference>
<dbReference type="RefSeq" id="WP_085230023.1">
    <property type="nucleotide sequence ID" value="NZ_BSQD01000015.1"/>
</dbReference>
<dbReference type="EC" id="2.1.1.61" evidence="10"/>
<accession>A0A1X7GRM5</accession>
<dbReference type="GO" id="GO:0016645">
    <property type="term" value="F:oxidoreductase activity, acting on the CH-NH group of donors"/>
    <property type="evidence" value="ECO:0007669"/>
    <property type="project" value="InterPro"/>
</dbReference>
<evidence type="ECO:0000256" key="4">
    <source>
        <dbReference type="ARBA" id="ARBA00022679"/>
    </source>
</evidence>
<dbReference type="Gene3D" id="3.40.50.150">
    <property type="entry name" value="Vaccinia Virus protein VP39"/>
    <property type="match status" value="1"/>
</dbReference>
<keyword evidence="4 10" id="KW-0808">Transferase</keyword>
<dbReference type="SUPFAM" id="SSF51905">
    <property type="entry name" value="FAD/NAD(P)-binding domain"/>
    <property type="match status" value="1"/>
</dbReference>
<comment type="similarity">
    <text evidence="10">In the C-terminal section; belongs to the DAO family.</text>
</comment>
<comment type="cofactor">
    <cofactor evidence="10">
        <name>FAD</name>
        <dbReference type="ChEBI" id="CHEBI:57692"/>
    </cofactor>
</comment>
<dbReference type="InterPro" id="IPR006076">
    <property type="entry name" value="FAD-dep_OxRdtase"/>
</dbReference>
<evidence type="ECO:0000256" key="6">
    <source>
        <dbReference type="ARBA" id="ARBA00022694"/>
    </source>
</evidence>
<dbReference type="GO" id="GO:0005737">
    <property type="term" value="C:cytoplasm"/>
    <property type="evidence" value="ECO:0007669"/>
    <property type="project" value="UniProtKB-SubCell"/>
</dbReference>
<evidence type="ECO:0000259" key="11">
    <source>
        <dbReference type="Pfam" id="PF01266"/>
    </source>
</evidence>
<dbReference type="Pfam" id="PF01266">
    <property type="entry name" value="DAO"/>
    <property type="match status" value="1"/>
</dbReference>
<feature type="domain" description="FAD dependent oxidoreductase" evidence="11">
    <location>
        <begin position="257"/>
        <end position="620"/>
    </location>
</feature>
<dbReference type="GeneID" id="95550131"/>
<evidence type="ECO:0000256" key="9">
    <source>
        <dbReference type="ARBA" id="ARBA00023268"/>
    </source>
</evidence>
<evidence type="ECO:0000256" key="2">
    <source>
        <dbReference type="ARBA" id="ARBA00022603"/>
    </source>
</evidence>
<evidence type="ECO:0000256" key="10">
    <source>
        <dbReference type="HAMAP-Rule" id="MF_01102"/>
    </source>
</evidence>
<sequence>MTVPLAPAQLAFREDGTPFSPLYGDIYHSTAGAFAQAQHVFIEGNGLPHRWRGRRLYTILETGFGLGGNFLATWAAWRADSNRPERLAFVSIEKHPFSRDDLHRLHDRIVADATVAPLAAQLVDAWPMLVGGVHRLEFEGSRVSLTIAFGDAQDMLPKLRLRADALYLDGFAPDKNPELWSAPVYKGLARLAAPDATLATYTCAGHVRRGLEAAGFACDKAPGFAGKREMLIGRFAPRWRVRRHEPPLPFICADRHAIVVGAGLAGAALVERLASRGWRVTVLERHARAAQEASGNPAGVFHPLLSRDDSMASRITRAGFLHALRRWDALEQAGHAFERSRNGLLQLPADEQEAAALTQAIARFGYPAELVAWLPAAEAARLTGAALGRGGLFYPRGGSLSPAALSAALCAAAGSALDWRAGANAAHIVRSGERWSVLDDQGGVLASAEVVVFANAHEAARVAGLRHAPTRLVRGQLTRLPPGLAPWLHLPLIGEGYAVPLDDGLLTGATYEIDDAQDDLRASGHLENTTRLAALVPTLAGELSRLDSARLAGRVGFRCVTGDRLPMVGALGDETQCLASAAALRGAQLADLPRSAGLYGSFAFGSRGLVWASLAAELVACQIEGEPWPIEQDLADALDPARYLLRALRHGELER</sequence>
<dbReference type="Proteomes" id="UP000192911">
    <property type="component" value="Unassembled WGS sequence"/>
</dbReference>
<dbReference type="Gene3D" id="3.50.50.60">
    <property type="entry name" value="FAD/NAD(P)-binding domain"/>
    <property type="match status" value="1"/>
</dbReference>
<dbReference type="PANTHER" id="PTHR13847:SF283">
    <property type="entry name" value="TRNA 5-METHYLAMINOMETHYL-2-THIOURIDINE BIOSYNTHESIS BIFUNCTIONAL PROTEIN MNMC"/>
    <property type="match status" value="1"/>
</dbReference>
<dbReference type="HAMAP" id="MF_01102">
    <property type="entry name" value="MnmC"/>
    <property type="match status" value="1"/>
</dbReference>
<dbReference type="PANTHER" id="PTHR13847">
    <property type="entry name" value="SARCOSINE DEHYDROGENASE-RELATED"/>
    <property type="match status" value="1"/>
</dbReference>
<dbReference type="OrthoDB" id="9786494at2"/>
<keyword evidence="14" id="KW-1185">Reference proteome</keyword>
<keyword evidence="1 10" id="KW-0963">Cytoplasm</keyword>
<evidence type="ECO:0000256" key="5">
    <source>
        <dbReference type="ARBA" id="ARBA00022691"/>
    </source>
</evidence>
<organism evidence="13 14">
    <name type="scientific">Trinickia caryophylli</name>
    <name type="common">Paraburkholderia caryophylli</name>
    <dbReference type="NCBI Taxonomy" id="28094"/>
    <lineage>
        <taxon>Bacteria</taxon>
        <taxon>Pseudomonadati</taxon>
        <taxon>Pseudomonadota</taxon>
        <taxon>Betaproteobacteria</taxon>
        <taxon>Burkholderiales</taxon>
        <taxon>Burkholderiaceae</taxon>
        <taxon>Trinickia</taxon>
    </lineage>
</organism>
<evidence type="ECO:0000256" key="3">
    <source>
        <dbReference type="ARBA" id="ARBA00022630"/>
    </source>
</evidence>
<evidence type="ECO:0000256" key="1">
    <source>
        <dbReference type="ARBA" id="ARBA00022490"/>
    </source>
</evidence>
<feature type="domain" description="MnmC-like methyltransferase" evidence="12">
    <location>
        <begin position="116"/>
        <end position="233"/>
    </location>
</feature>
<dbReference type="AlphaFoldDB" id="A0A1X7GRM5"/>
<protein>
    <recommendedName>
        <fullName evidence="10">tRNA 5-methylaminomethyl-2-thiouridine biosynthesis bifunctional protein MnmC</fullName>
        <shortName evidence="10">tRNA mnm(5)s(2)U biosynthesis bifunctional protein</shortName>
    </recommendedName>
    <domain>
        <recommendedName>
            <fullName evidence="10">tRNA (mnm(5)s(2)U34)-methyltransferase</fullName>
            <ecNumber evidence="10">2.1.1.61</ecNumber>
        </recommendedName>
    </domain>
    <domain>
        <recommendedName>
            <fullName evidence="10">FAD-dependent cmnm(5)s(2)U34 oxidoreductase</fullName>
            <ecNumber evidence="10">1.5.-.-</ecNumber>
        </recommendedName>
    </domain>
</protein>
<keyword evidence="9 10" id="KW-0511">Multifunctional enzyme</keyword>
<evidence type="ECO:0000313" key="14">
    <source>
        <dbReference type="Proteomes" id="UP000192911"/>
    </source>
</evidence>
<reference evidence="14" key="1">
    <citation type="submission" date="2017-04" db="EMBL/GenBank/DDBJ databases">
        <authorList>
            <person name="Varghese N."/>
            <person name="Submissions S."/>
        </authorList>
    </citation>
    <scope>NUCLEOTIDE SEQUENCE [LARGE SCALE GENOMIC DNA]</scope>
    <source>
        <strain evidence="14">Ballard 720</strain>
    </source>
</reference>
<keyword evidence="8 10" id="KW-0560">Oxidoreductase</keyword>
<dbReference type="GO" id="GO:0002097">
    <property type="term" value="P:tRNA wobble base modification"/>
    <property type="evidence" value="ECO:0007669"/>
    <property type="project" value="UniProtKB-UniRule"/>
</dbReference>
<dbReference type="InterPro" id="IPR023032">
    <property type="entry name" value="tRNA_MAMT_biosynth_bifunc_MnmC"/>
</dbReference>
<dbReference type="GO" id="GO:0032259">
    <property type="term" value="P:methylation"/>
    <property type="evidence" value="ECO:0007669"/>
    <property type="project" value="UniProtKB-KW"/>
</dbReference>
<keyword evidence="3 10" id="KW-0285">Flavoprotein</keyword>
<dbReference type="InterPro" id="IPR036188">
    <property type="entry name" value="FAD/NAD-bd_sf"/>
</dbReference>
<dbReference type="EMBL" id="FXAH01000017">
    <property type="protein sequence ID" value="SMF73690.1"/>
    <property type="molecule type" value="Genomic_DNA"/>
</dbReference>
<dbReference type="NCBIfam" id="NF002481">
    <property type="entry name" value="PRK01747.1-2"/>
    <property type="match status" value="1"/>
</dbReference>
<evidence type="ECO:0000259" key="12">
    <source>
        <dbReference type="Pfam" id="PF05430"/>
    </source>
</evidence>
<keyword evidence="7 10" id="KW-0274">FAD</keyword>
<comment type="function">
    <text evidence="10">Catalyzes the last two steps in the biosynthesis of 5-methylaminomethyl-2-thiouridine (mnm(5)s(2)U) at the wobble position (U34) in tRNA. Catalyzes the FAD-dependent demodification of cmnm(5)s(2)U34 to nm(5)s(2)U34, followed by the transfer of a methyl group from S-adenosyl-L-methionine to nm(5)s(2)U34, to form mnm(5)s(2)U34.</text>
</comment>
<dbReference type="Gene3D" id="3.30.9.10">
    <property type="entry name" value="D-Amino Acid Oxidase, subunit A, domain 2"/>
    <property type="match status" value="1"/>
</dbReference>
<gene>
    <name evidence="10" type="primary">mnmC</name>
    <name evidence="13" type="ORF">SAMN06295900_117123</name>
</gene>
<evidence type="ECO:0000256" key="7">
    <source>
        <dbReference type="ARBA" id="ARBA00022827"/>
    </source>
</evidence>
<dbReference type="SUPFAM" id="SSF54373">
    <property type="entry name" value="FAD-linked reductases, C-terminal domain"/>
    <property type="match status" value="1"/>
</dbReference>
<dbReference type="Pfam" id="PF05430">
    <property type="entry name" value="Methyltransf_30"/>
    <property type="match status" value="1"/>
</dbReference>
<feature type="region of interest" description="tRNA (mnm(5)s(2)U34)-methyltransferase" evidence="10">
    <location>
        <begin position="1"/>
        <end position="236"/>
    </location>
</feature>
<name>A0A1X7GRM5_TRICW</name>
<keyword evidence="2 10" id="KW-0489">Methyltransferase</keyword>
<comment type="similarity">
    <text evidence="10">In the N-terminal section; belongs to the methyltransferase superfamily. tRNA (mnm(5)s(2)U34)-methyltransferase family.</text>
</comment>
<keyword evidence="6 10" id="KW-0819">tRNA processing</keyword>
<comment type="subcellular location">
    <subcellularLocation>
        <location evidence="10">Cytoplasm</location>
    </subcellularLocation>
</comment>
<evidence type="ECO:0000256" key="8">
    <source>
        <dbReference type="ARBA" id="ARBA00023002"/>
    </source>
</evidence>
<dbReference type="NCBIfam" id="NF002483">
    <property type="entry name" value="PRK01747.1-4"/>
    <property type="match status" value="1"/>
</dbReference>
<evidence type="ECO:0000313" key="13">
    <source>
        <dbReference type="EMBL" id="SMF73690.1"/>
    </source>
</evidence>